<reference evidence="4" key="1">
    <citation type="submission" date="2023-02" db="EMBL/GenBank/DDBJ databases">
        <title>Nocardiopsis ansamitocini NBRC 112285.</title>
        <authorList>
            <person name="Ichikawa N."/>
            <person name="Sato H."/>
            <person name="Tonouchi N."/>
        </authorList>
    </citation>
    <scope>NUCLEOTIDE SEQUENCE</scope>
    <source>
        <strain evidence="4">NBRC 112285</strain>
    </source>
</reference>
<dbReference type="Gene3D" id="3.30.565.10">
    <property type="entry name" value="Histidine kinase-like ATPase, C-terminal domain"/>
    <property type="match status" value="1"/>
</dbReference>
<dbReference type="Proteomes" id="UP001165092">
    <property type="component" value="Unassembled WGS sequence"/>
</dbReference>
<feature type="domain" description="Histidine kinase/HSP90-like ATPase" evidence="3">
    <location>
        <begin position="11"/>
        <end position="117"/>
    </location>
</feature>
<sequence>MAVCAAVFPGVPGSVAEVRRFVAAALATAPEAVVPPEVGQTAELLVSELATNAICHTHSGDPGSSYGVEVRVDAGRVRVEVKNRHPHDVLDRPRVRTPGADAEHGRGLFLVAAMSTDWGAMAHTQGVFFTLEWVLGAPETEASIMARARPREERGRHSVSRPRPTAARHRKGTPPRLLSLLVLAGVLVVAAVMPARRAGGLCAHHPRHVASSPVPVRQARVVPRIPDYPRFAEVAESHSALWEVTYRYGEAAPYAARNRVTAHVVAVSDIELLDHCLHVYEPPSPLRAYTAPRVRAHDLGAEQRALDDHPGHPDRPGR</sequence>
<dbReference type="AlphaFoldDB" id="A0A9W6P1Y8"/>
<keyword evidence="1" id="KW-0808">Transferase</keyword>
<comment type="caution">
    <text evidence="4">The sequence shown here is derived from an EMBL/GenBank/DDBJ whole genome shotgun (WGS) entry which is preliminary data.</text>
</comment>
<dbReference type="EMBL" id="BSQG01000001">
    <property type="protein sequence ID" value="GLU45715.1"/>
    <property type="molecule type" value="Genomic_DNA"/>
</dbReference>
<evidence type="ECO:0000256" key="1">
    <source>
        <dbReference type="ARBA" id="ARBA00022527"/>
    </source>
</evidence>
<gene>
    <name evidence="4" type="ORF">Nans01_00660</name>
</gene>
<dbReference type="InterPro" id="IPR050267">
    <property type="entry name" value="Anti-sigma-factor_SerPK"/>
</dbReference>
<protein>
    <recommendedName>
        <fullName evidence="3">Histidine kinase/HSP90-like ATPase domain-containing protein</fullName>
    </recommendedName>
</protein>
<dbReference type="CDD" id="cd16936">
    <property type="entry name" value="HATPase_RsbW-like"/>
    <property type="match status" value="1"/>
</dbReference>
<keyword evidence="1" id="KW-0723">Serine/threonine-protein kinase</keyword>
<dbReference type="PANTHER" id="PTHR35526">
    <property type="entry name" value="ANTI-SIGMA-F FACTOR RSBW-RELATED"/>
    <property type="match status" value="1"/>
</dbReference>
<evidence type="ECO:0000259" key="3">
    <source>
        <dbReference type="Pfam" id="PF13581"/>
    </source>
</evidence>
<proteinExistence type="predicted"/>
<feature type="region of interest" description="Disordered" evidence="2">
    <location>
        <begin position="148"/>
        <end position="172"/>
    </location>
</feature>
<name>A0A9W6P1Y8_9ACTN</name>
<keyword evidence="1" id="KW-0418">Kinase</keyword>
<dbReference type="SUPFAM" id="SSF55874">
    <property type="entry name" value="ATPase domain of HSP90 chaperone/DNA topoisomerase II/histidine kinase"/>
    <property type="match status" value="1"/>
</dbReference>
<keyword evidence="5" id="KW-1185">Reference proteome</keyword>
<organism evidence="4 5">
    <name type="scientific">Nocardiopsis ansamitocini</name>
    <dbReference type="NCBI Taxonomy" id="1670832"/>
    <lineage>
        <taxon>Bacteria</taxon>
        <taxon>Bacillati</taxon>
        <taxon>Actinomycetota</taxon>
        <taxon>Actinomycetes</taxon>
        <taxon>Streptosporangiales</taxon>
        <taxon>Nocardiopsidaceae</taxon>
        <taxon>Nocardiopsis</taxon>
    </lineage>
</organism>
<evidence type="ECO:0000313" key="5">
    <source>
        <dbReference type="Proteomes" id="UP001165092"/>
    </source>
</evidence>
<accession>A0A9W6P1Y8</accession>
<dbReference type="InterPro" id="IPR036890">
    <property type="entry name" value="HATPase_C_sf"/>
</dbReference>
<dbReference type="PANTHER" id="PTHR35526:SF3">
    <property type="entry name" value="ANTI-SIGMA-F FACTOR RSBW"/>
    <property type="match status" value="1"/>
</dbReference>
<dbReference type="Pfam" id="PF13581">
    <property type="entry name" value="HATPase_c_2"/>
    <property type="match status" value="1"/>
</dbReference>
<dbReference type="RefSeq" id="WP_285756607.1">
    <property type="nucleotide sequence ID" value="NZ_BSQG01000001.1"/>
</dbReference>
<dbReference type="InterPro" id="IPR003594">
    <property type="entry name" value="HATPase_dom"/>
</dbReference>
<dbReference type="GO" id="GO:0004674">
    <property type="term" value="F:protein serine/threonine kinase activity"/>
    <property type="evidence" value="ECO:0007669"/>
    <property type="project" value="UniProtKB-KW"/>
</dbReference>
<evidence type="ECO:0000313" key="4">
    <source>
        <dbReference type="EMBL" id="GLU45715.1"/>
    </source>
</evidence>
<evidence type="ECO:0000256" key="2">
    <source>
        <dbReference type="SAM" id="MobiDB-lite"/>
    </source>
</evidence>